<gene>
    <name evidence="1" type="ORF">EZS28_001341</name>
</gene>
<comment type="caution">
    <text evidence="1">The sequence shown here is derived from an EMBL/GenBank/DDBJ whole genome shotgun (WGS) entry which is preliminary data.</text>
</comment>
<dbReference type="AlphaFoldDB" id="A0A5J4X977"/>
<protein>
    <submittedName>
        <fullName evidence="1">Uncharacterized protein</fullName>
    </submittedName>
</protein>
<sequence>MHSGEFSERFARSLICVLGRESTFGSQRIDMPLIGENQNSQSQQKQITDLENETFYESMITDIFTFEVERHYTLGNARNTARQLLEKQLSKNNEDKVGNNDNHIHFNDEQIQSALDDCETIPHSYGDLSTSPMTTVYDRMQNLNVSLTLHKRIRIIGGVQGIYGFPSTLVVLNGRGAFIFFIGPRIDDQELSTIKIGELFPSTPFHASITNVNNRNDSKGQLKIKPILSLPKMRQFFTYGNDVTAIPYQAMDSYIVSSPLTFNIVQVALIIAPSPITCFTLLKMQSRPTVAPLPRQVLSGTAFGQKTRLLAQAYAPTLIVDSAQLGINQFGIVGDQQVLIYALLPNPLYKRMKKQTNQNKGYIRDKDEYEYLPIQLTLKLLTLKLCPIRM</sequence>
<evidence type="ECO:0000313" key="1">
    <source>
        <dbReference type="EMBL" id="KAA6403135.1"/>
    </source>
</evidence>
<evidence type="ECO:0000313" key="2">
    <source>
        <dbReference type="Proteomes" id="UP000324800"/>
    </source>
</evidence>
<reference evidence="1 2" key="1">
    <citation type="submission" date="2019-03" db="EMBL/GenBank/DDBJ databases">
        <title>Single cell metagenomics reveals metabolic interactions within the superorganism composed of flagellate Streblomastix strix and complex community of Bacteroidetes bacteria on its surface.</title>
        <authorList>
            <person name="Treitli S.C."/>
            <person name="Kolisko M."/>
            <person name="Husnik F."/>
            <person name="Keeling P."/>
            <person name="Hampl V."/>
        </authorList>
    </citation>
    <scope>NUCLEOTIDE SEQUENCE [LARGE SCALE GENOMIC DNA]</scope>
    <source>
        <strain evidence="1">ST1C</strain>
    </source>
</reference>
<dbReference type="EMBL" id="SNRW01000135">
    <property type="protein sequence ID" value="KAA6403135.1"/>
    <property type="molecule type" value="Genomic_DNA"/>
</dbReference>
<dbReference type="Proteomes" id="UP000324800">
    <property type="component" value="Unassembled WGS sequence"/>
</dbReference>
<accession>A0A5J4X977</accession>
<proteinExistence type="predicted"/>
<organism evidence="1 2">
    <name type="scientific">Streblomastix strix</name>
    <dbReference type="NCBI Taxonomy" id="222440"/>
    <lineage>
        <taxon>Eukaryota</taxon>
        <taxon>Metamonada</taxon>
        <taxon>Preaxostyla</taxon>
        <taxon>Oxymonadida</taxon>
        <taxon>Streblomastigidae</taxon>
        <taxon>Streblomastix</taxon>
    </lineage>
</organism>
<name>A0A5J4X977_9EUKA</name>